<sequence>MSLSAIFCFQFLLVVQLDTVAVSYSTRSGGALGARLLPVLLQKRLYIKQQRSTISLRGGLWYDGADEDDSGSYYYTDEEDDPDYNPLDTQAPDWVRQIEPDPTIVRADEGLTEEEIQNHPYLIPVGGWNNGFFPEYQGKGLERYRESLNATDYIPPERMRPQRLRDVYGLGKYVMNSSESPYTEEYYDKSRNILRVPPDQLPREFHLRVDPTQNVSFLFTGTLAEKFSEWYGPVPESWSAVVYEENGPIFLYSGGLDDPMYHDDLVKQFGGEQTVQFFYDATHERVKEKRVDFDTLNNFIPGPAIFDEFFPCSRAPGVEMFQHPPRAGELDDVYVPDDVSFLFRAVRAVKAGQRLVCRKGTHKWGAGSEDYPRWELQLDKNNTPFHICGQVRAKPKHVKHEQINCSKLSDRWEGVLATKLHGQWCMFDGSCGSFSNVFICYTSIFRQTLMRVFSGPWLIDHCCFKSSHVTCILAACNSQVQLRDSFIGGTGPEVRYHETLPGLAFYGVAMIANSNVSLNRCVLEDIGFEGGCAIALNDCSQVYVNGCEFNRCRLAVHLAQFAHVELESCLIYNCKHAAFCAVEVYYPVPEEYHKEFGAIVESERFQEDEQGNLYSLLTPEENPDGTFFNETNSTVAMMVIKNCSVQGTIQDLSLSFAIKKI</sequence>
<dbReference type="RefSeq" id="XP_005825963.1">
    <property type="nucleotide sequence ID" value="XM_005825906.1"/>
</dbReference>
<evidence type="ECO:0000313" key="4">
    <source>
        <dbReference type="EnsemblProtists" id="EKX38983"/>
    </source>
</evidence>
<keyword evidence="5" id="KW-1185">Reference proteome</keyword>
<dbReference type="AlphaFoldDB" id="L1IRW5"/>
<accession>L1IRW5</accession>
<evidence type="ECO:0000313" key="3">
    <source>
        <dbReference type="EMBL" id="EKX38983.1"/>
    </source>
</evidence>
<name>L1IRW5_GUITC</name>
<feature type="domain" description="Right handed beta helix" evidence="2">
    <location>
        <begin position="457"/>
        <end position="580"/>
    </location>
</feature>
<dbReference type="InterPro" id="IPR039448">
    <property type="entry name" value="Beta_helix"/>
</dbReference>
<reference evidence="3 5" key="1">
    <citation type="journal article" date="2012" name="Nature">
        <title>Algal genomes reveal evolutionary mosaicism and the fate of nucleomorphs.</title>
        <authorList>
            <consortium name="DOE Joint Genome Institute"/>
            <person name="Curtis B.A."/>
            <person name="Tanifuji G."/>
            <person name="Burki F."/>
            <person name="Gruber A."/>
            <person name="Irimia M."/>
            <person name="Maruyama S."/>
            <person name="Arias M.C."/>
            <person name="Ball S.G."/>
            <person name="Gile G.H."/>
            <person name="Hirakawa Y."/>
            <person name="Hopkins J.F."/>
            <person name="Kuo A."/>
            <person name="Rensing S.A."/>
            <person name="Schmutz J."/>
            <person name="Symeonidi A."/>
            <person name="Elias M."/>
            <person name="Eveleigh R.J."/>
            <person name="Herman E.K."/>
            <person name="Klute M.J."/>
            <person name="Nakayama T."/>
            <person name="Obornik M."/>
            <person name="Reyes-Prieto A."/>
            <person name="Armbrust E.V."/>
            <person name="Aves S.J."/>
            <person name="Beiko R.G."/>
            <person name="Coutinho P."/>
            <person name="Dacks J.B."/>
            <person name="Durnford D.G."/>
            <person name="Fast N.M."/>
            <person name="Green B.R."/>
            <person name="Grisdale C.J."/>
            <person name="Hempel F."/>
            <person name="Henrissat B."/>
            <person name="Hoppner M.P."/>
            <person name="Ishida K."/>
            <person name="Kim E."/>
            <person name="Koreny L."/>
            <person name="Kroth P.G."/>
            <person name="Liu Y."/>
            <person name="Malik S.B."/>
            <person name="Maier U.G."/>
            <person name="McRose D."/>
            <person name="Mock T."/>
            <person name="Neilson J.A."/>
            <person name="Onodera N.T."/>
            <person name="Poole A.M."/>
            <person name="Pritham E.J."/>
            <person name="Richards T.A."/>
            <person name="Rocap G."/>
            <person name="Roy S.W."/>
            <person name="Sarai C."/>
            <person name="Schaack S."/>
            <person name="Shirato S."/>
            <person name="Slamovits C.H."/>
            <person name="Spencer D.F."/>
            <person name="Suzuki S."/>
            <person name="Worden A.Z."/>
            <person name="Zauner S."/>
            <person name="Barry K."/>
            <person name="Bell C."/>
            <person name="Bharti A.K."/>
            <person name="Crow J.A."/>
            <person name="Grimwood J."/>
            <person name="Kramer R."/>
            <person name="Lindquist E."/>
            <person name="Lucas S."/>
            <person name="Salamov A."/>
            <person name="McFadden G.I."/>
            <person name="Lane C.E."/>
            <person name="Keeling P.J."/>
            <person name="Gray M.W."/>
            <person name="Grigoriev I.V."/>
            <person name="Archibald J.M."/>
        </authorList>
    </citation>
    <scope>NUCLEOTIDE SEQUENCE</scope>
    <source>
        <strain evidence="3 5">CCMP2712</strain>
    </source>
</reference>
<protein>
    <recommendedName>
        <fullName evidence="2">Right handed beta helix domain-containing protein</fullName>
    </recommendedName>
</protein>
<dbReference type="InterPro" id="IPR011050">
    <property type="entry name" value="Pectin_lyase_fold/virulence"/>
</dbReference>
<organism evidence="3">
    <name type="scientific">Guillardia theta (strain CCMP2712)</name>
    <name type="common">Cryptophyte</name>
    <dbReference type="NCBI Taxonomy" id="905079"/>
    <lineage>
        <taxon>Eukaryota</taxon>
        <taxon>Cryptophyceae</taxon>
        <taxon>Pyrenomonadales</taxon>
        <taxon>Geminigeraceae</taxon>
        <taxon>Guillardia</taxon>
    </lineage>
</organism>
<evidence type="ECO:0000313" key="5">
    <source>
        <dbReference type="Proteomes" id="UP000011087"/>
    </source>
</evidence>
<evidence type="ECO:0000259" key="2">
    <source>
        <dbReference type="Pfam" id="PF13229"/>
    </source>
</evidence>
<reference evidence="4" key="3">
    <citation type="submission" date="2016-03" db="UniProtKB">
        <authorList>
            <consortium name="EnsemblProtists"/>
        </authorList>
    </citation>
    <scope>IDENTIFICATION</scope>
</reference>
<feature type="signal peptide" evidence="1">
    <location>
        <begin position="1"/>
        <end position="23"/>
    </location>
</feature>
<dbReference type="HOGENOM" id="CLU_415317_0_0_1"/>
<dbReference type="PaxDb" id="55529-EKX38983"/>
<dbReference type="Pfam" id="PF13229">
    <property type="entry name" value="Beta_helix"/>
    <property type="match status" value="1"/>
</dbReference>
<dbReference type="EMBL" id="JH993043">
    <property type="protein sequence ID" value="EKX38983.1"/>
    <property type="molecule type" value="Genomic_DNA"/>
</dbReference>
<gene>
    <name evidence="3" type="ORF">GUITHDRAFT_114863</name>
</gene>
<dbReference type="SUPFAM" id="SSF51126">
    <property type="entry name" value="Pectin lyase-like"/>
    <property type="match status" value="1"/>
</dbReference>
<dbReference type="EnsemblProtists" id="EKX38983">
    <property type="protein sequence ID" value="EKX38983"/>
    <property type="gene ID" value="GUITHDRAFT_114863"/>
</dbReference>
<reference evidence="5" key="2">
    <citation type="submission" date="2012-11" db="EMBL/GenBank/DDBJ databases">
        <authorList>
            <person name="Kuo A."/>
            <person name="Curtis B.A."/>
            <person name="Tanifuji G."/>
            <person name="Burki F."/>
            <person name="Gruber A."/>
            <person name="Irimia M."/>
            <person name="Maruyama S."/>
            <person name="Arias M.C."/>
            <person name="Ball S.G."/>
            <person name="Gile G.H."/>
            <person name="Hirakawa Y."/>
            <person name="Hopkins J.F."/>
            <person name="Rensing S.A."/>
            <person name="Schmutz J."/>
            <person name="Symeonidi A."/>
            <person name="Elias M."/>
            <person name="Eveleigh R.J."/>
            <person name="Herman E.K."/>
            <person name="Klute M.J."/>
            <person name="Nakayama T."/>
            <person name="Obornik M."/>
            <person name="Reyes-Prieto A."/>
            <person name="Armbrust E.V."/>
            <person name="Aves S.J."/>
            <person name="Beiko R.G."/>
            <person name="Coutinho P."/>
            <person name="Dacks J.B."/>
            <person name="Durnford D.G."/>
            <person name="Fast N.M."/>
            <person name="Green B.R."/>
            <person name="Grisdale C."/>
            <person name="Hempe F."/>
            <person name="Henrissat B."/>
            <person name="Hoppner M.P."/>
            <person name="Ishida K.-I."/>
            <person name="Kim E."/>
            <person name="Koreny L."/>
            <person name="Kroth P.G."/>
            <person name="Liu Y."/>
            <person name="Malik S.-B."/>
            <person name="Maier U.G."/>
            <person name="McRose D."/>
            <person name="Mock T."/>
            <person name="Neilson J.A."/>
            <person name="Onodera N.T."/>
            <person name="Poole A.M."/>
            <person name="Pritham E.J."/>
            <person name="Richards T.A."/>
            <person name="Rocap G."/>
            <person name="Roy S.W."/>
            <person name="Sarai C."/>
            <person name="Schaack S."/>
            <person name="Shirato S."/>
            <person name="Slamovits C.H."/>
            <person name="Spencer D.F."/>
            <person name="Suzuki S."/>
            <person name="Worden A.Z."/>
            <person name="Zauner S."/>
            <person name="Barry K."/>
            <person name="Bell C."/>
            <person name="Bharti A.K."/>
            <person name="Crow J.A."/>
            <person name="Grimwood J."/>
            <person name="Kramer R."/>
            <person name="Lindquist E."/>
            <person name="Lucas S."/>
            <person name="Salamov A."/>
            <person name="McFadden G.I."/>
            <person name="Lane C.E."/>
            <person name="Keeling P.J."/>
            <person name="Gray M.W."/>
            <person name="Grigoriev I.V."/>
            <person name="Archibald J.M."/>
        </authorList>
    </citation>
    <scope>NUCLEOTIDE SEQUENCE</scope>
    <source>
        <strain evidence="5">CCMP2712</strain>
    </source>
</reference>
<feature type="chain" id="PRO_5008770405" description="Right handed beta helix domain-containing protein" evidence="1">
    <location>
        <begin position="24"/>
        <end position="661"/>
    </location>
</feature>
<evidence type="ECO:0000256" key="1">
    <source>
        <dbReference type="SAM" id="SignalP"/>
    </source>
</evidence>
<dbReference type="Proteomes" id="UP000011087">
    <property type="component" value="Unassembled WGS sequence"/>
</dbReference>
<dbReference type="KEGG" id="gtt:GUITHDRAFT_114863"/>
<proteinExistence type="predicted"/>
<dbReference type="GeneID" id="17295715"/>
<keyword evidence="1" id="KW-0732">Signal</keyword>